<proteinExistence type="inferred from homology"/>
<evidence type="ECO:0000256" key="1">
    <source>
        <dbReference type="ARBA" id="ARBA00004651"/>
    </source>
</evidence>
<accession>A0A329TP71</accession>
<evidence type="ECO:0000256" key="2">
    <source>
        <dbReference type="ARBA" id="ARBA00009142"/>
    </source>
</evidence>
<sequence length="252" mass="27596">MRNQILFYIVILLTNIIHGITGFAGTILAMPPSLMLVGYDIAKPILNVLAIFSGVYVFVGNYKKIAWKELAKIVVVMALGIFGAVFIKGLFVGKEHLLYKLLGLLVIGLSVQGFYKLVHKPDAKTEPPAEEQESKGDVGTYALLVLAGIIHGLFVSGGPLLTGYMTKRIKDKTVFRATISTVWVFLNTLVFLEDVQAGLWVPSTVKMLAISVPFLLAGMFIGSKLVARMSQLVFMKLTYILLFISGLSLLVK</sequence>
<keyword evidence="5 8" id="KW-0812">Transmembrane</keyword>
<dbReference type="RefSeq" id="WP_112115391.1">
    <property type="nucleotide sequence ID" value="NZ_PRKZ01000003.1"/>
</dbReference>
<dbReference type="PANTHER" id="PTHR30269">
    <property type="entry name" value="TRANSMEMBRANE PROTEIN YFCA"/>
    <property type="match status" value="1"/>
</dbReference>
<reference evidence="9 10" key="1">
    <citation type="submission" date="2018-02" db="EMBL/GenBank/DDBJ databases">
        <title>Complete genome sequencing of Faecalibacterium prausnitzii strains isolated from the human gut.</title>
        <authorList>
            <person name="Fitzgerald B.C."/>
            <person name="Shkoporov A.N."/>
            <person name="Ross P.R."/>
            <person name="Hill C."/>
        </authorList>
    </citation>
    <scope>NUCLEOTIDE SEQUENCE [LARGE SCALE GENOMIC DNA]</scope>
    <source>
        <strain evidence="9 10">APC942/8-14-2</strain>
    </source>
</reference>
<feature type="transmembrane region" description="Helical" evidence="8">
    <location>
        <begin position="41"/>
        <end position="59"/>
    </location>
</feature>
<evidence type="ECO:0000256" key="6">
    <source>
        <dbReference type="ARBA" id="ARBA00022989"/>
    </source>
</evidence>
<keyword evidence="7 8" id="KW-0472">Membrane</keyword>
<dbReference type="InterPro" id="IPR002781">
    <property type="entry name" value="TM_pro_TauE-like"/>
</dbReference>
<feature type="transmembrane region" description="Helical" evidence="8">
    <location>
        <begin position="198"/>
        <end position="221"/>
    </location>
</feature>
<dbReference type="PANTHER" id="PTHR30269:SF37">
    <property type="entry name" value="MEMBRANE TRANSPORTER PROTEIN"/>
    <property type="match status" value="1"/>
</dbReference>
<name>A0A329TP71_9FIRM</name>
<protein>
    <recommendedName>
        <fullName evidence="8">Probable membrane transporter protein</fullName>
    </recommendedName>
</protein>
<feature type="transmembrane region" description="Helical" evidence="8">
    <location>
        <begin position="138"/>
        <end position="161"/>
    </location>
</feature>
<dbReference type="InterPro" id="IPR052017">
    <property type="entry name" value="TSUP"/>
</dbReference>
<evidence type="ECO:0000313" key="9">
    <source>
        <dbReference type="EMBL" id="RAW50608.1"/>
    </source>
</evidence>
<comment type="subcellular location">
    <subcellularLocation>
        <location evidence="1 8">Cell membrane</location>
        <topology evidence="1 8">Multi-pass membrane protein</topology>
    </subcellularLocation>
</comment>
<feature type="transmembrane region" description="Helical" evidence="8">
    <location>
        <begin position="71"/>
        <end position="91"/>
    </location>
</feature>
<keyword evidence="6 8" id="KW-1133">Transmembrane helix</keyword>
<evidence type="ECO:0000256" key="3">
    <source>
        <dbReference type="ARBA" id="ARBA00022448"/>
    </source>
</evidence>
<comment type="similarity">
    <text evidence="2 8">Belongs to the 4-toluene sulfonate uptake permease (TSUP) (TC 2.A.102) family.</text>
</comment>
<keyword evidence="3" id="KW-0813">Transport</keyword>
<comment type="caution">
    <text evidence="9">The sequence shown here is derived from an EMBL/GenBank/DDBJ whole genome shotgun (WGS) entry which is preliminary data.</text>
</comment>
<feature type="transmembrane region" description="Helical" evidence="8">
    <location>
        <begin position="6"/>
        <end position="29"/>
    </location>
</feature>
<dbReference type="GO" id="GO:0005886">
    <property type="term" value="C:plasma membrane"/>
    <property type="evidence" value="ECO:0007669"/>
    <property type="project" value="UniProtKB-SubCell"/>
</dbReference>
<evidence type="ECO:0000256" key="8">
    <source>
        <dbReference type="RuleBase" id="RU363041"/>
    </source>
</evidence>
<dbReference type="Proteomes" id="UP000251634">
    <property type="component" value="Unassembled WGS sequence"/>
</dbReference>
<dbReference type="EMBL" id="PRKZ01000003">
    <property type="protein sequence ID" value="RAW50608.1"/>
    <property type="molecule type" value="Genomic_DNA"/>
</dbReference>
<evidence type="ECO:0000256" key="4">
    <source>
        <dbReference type="ARBA" id="ARBA00022475"/>
    </source>
</evidence>
<dbReference type="Pfam" id="PF01925">
    <property type="entry name" value="TauE"/>
    <property type="match status" value="1"/>
</dbReference>
<keyword evidence="4 8" id="KW-1003">Cell membrane</keyword>
<organism evidence="9 10">
    <name type="scientific">Faecalibacterium prausnitzii</name>
    <dbReference type="NCBI Taxonomy" id="853"/>
    <lineage>
        <taxon>Bacteria</taxon>
        <taxon>Bacillati</taxon>
        <taxon>Bacillota</taxon>
        <taxon>Clostridia</taxon>
        <taxon>Eubacteriales</taxon>
        <taxon>Oscillospiraceae</taxon>
        <taxon>Faecalibacterium</taxon>
    </lineage>
</organism>
<gene>
    <name evidence="9" type="ORF">C4N25_06405</name>
</gene>
<evidence type="ECO:0000313" key="10">
    <source>
        <dbReference type="Proteomes" id="UP000251634"/>
    </source>
</evidence>
<evidence type="ECO:0000256" key="5">
    <source>
        <dbReference type="ARBA" id="ARBA00022692"/>
    </source>
</evidence>
<feature type="transmembrane region" description="Helical" evidence="8">
    <location>
        <begin position="173"/>
        <end position="192"/>
    </location>
</feature>
<evidence type="ECO:0000256" key="7">
    <source>
        <dbReference type="ARBA" id="ARBA00023136"/>
    </source>
</evidence>
<feature type="transmembrane region" description="Helical" evidence="8">
    <location>
        <begin position="233"/>
        <end position="251"/>
    </location>
</feature>
<dbReference type="AlphaFoldDB" id="A0A329TP71"/>